<dbReference type="Proteomes" id="UP000259030">
    <property type="component" value="Chromosome"/>
</dbReference>
<dbReference type="InterPro" id="IPR046357">
    <property type="entry name" value="PPIase_dom_sf"/>
</dbReference>
<keyword evidence="1" id="KW-0697">Rotamase</keyword>
<feature type="compositionally biased region" description="Pro residues" evidence="2">
    <location>
        <begin position="28"/>
        <end position="47"/>
    </location>
</feature>
<evidence type="ECO:0000256" key="1">
    <source>
        <dbReference type="PROSITE-ProRule" id="PRU00278"/>
    </source>
</evidence>
<dbReference type="KEGG" id="dfc:DFI_07445"/>
<feature type="domain" description="PpiC" evidence="4">
    <location>
        <begin position="202"/>
        <end position="291"/>
    </location>
</feature>
<keyword evidence="6" id="KW-1185">Reference proteome</keyword>
<dbReference type="GO" id="GO:0003755">
    <property type="term" value="F:peptidyl-prolyl cis-trans isomerase activity"/>
    <property type="evidence" value="ECO:0007669"/>
    <property type="project" value="UniProtKB-KW"/>
</dbReference>
<dbReference type="RefSeq" id="WP_027461622.1">
    <property type="nucleotide sequence ID" value="NZ_CP021081.1"/>
</dbReference>
<dbReference type="STRING" id="317577.GCA_000419625_02430"/>
<evidence type="ECO:0000256" key="2">
    <source>
        <dbReference type="SAM" id="MobiDB-lite"/>
    </source>
</evidence>
<dbReference type="InterPro" id="IPR027304">
    <property type="entry name" value="Trigger_fact/SurA_dom_sf"/>
</dbReference>
<sequence>MKRLLLTAALLGGVALAQTEPPTTTPAQPAPTAPAAPATPAPAPTPPAAGAEAVIVAKVGNDSLTLAQYEAALRLAVANVLNEQGMEYSPEYLKEFADAREGFLKQFAQEYALYTLARGSVQPDATQVDAQLTRARSGFETDAEFNEALAATGYLSSAELRADLERQYVVNTYIEKIRARSTFGDAVVAGFYNLNKAQFTAPKSACARHILVRTEAEAKALAEQVKGGADFAALAKDKSQDPGSAGQGGDLGCFEPGDMVATFDKASFSGPVNEAQVVQSEFGWHVLLVGKRSEGGLMPLAEAAPLIRARLAQDAAQKYIDSQIARLKIELFPATVKATAAK</sequence>
<dbReference type="InterPro" id="IPR023058">
    <property type="entry name" value="PPIase_PpiC_CS"/>
</dbReference>
<gene>
    <name evidence="5" type="ORF">DFI_07445</name>
</gene>
<dbReference type="AlphaFoldDB" id="A0A221SZM3"/>
<accession>A0A221SZM3</accession>
<name>A0A221SZM3_9DEIO</name>
<proteinExistence type="predicted"/>
<dbReference type="PANTHER" id="PTHR47245:SF2">
    <property type="entry name" value="PEPTIDYL-PROLYL CIS-TRANS ISOMERASE HP_0175-RELATED"/>
    <property type="match status" value="1"/>
</dbReference>
<feature type="region of interest" description="Disordered" evidence="2">
    <location>
        <begin position="19"/>
        <end position="48"/>
    </location>
</feature>
<dbReference type="SUPFAM" id="SSF54534">
    <property type="entry name" value="FKBP-like"/>
    <property type="match status" value="1"/>
</dbReference>
<protein>
    <submittedName>
        <fullName evidence="5">Peptidylprolyl isomerase</fullName>
    </submittedName>
</protein>
<reference evidence="5 6" key="1">
    <citation type="submission" date="2017-05" db="EMBL/GenBank/DDBJ databases">
        <title>The complete genome sequence of Deinococcus ficus isolated from the rhizosphere of the Ficus religiosa L. in Taiwan.</title>
        <authorList>
            <person name="Wu K.-M."/>
            <person name="Liao T.-L."/>
            <person name="Liu Y.-M."/>
            <person name="Young C.-C."/>
            <person name="Tsai S.-F."/>
        </authorList>
    </citation>
    <scope>NUCLEOTIDE SEQUENCE [LARGE SCALE GENOMIC DNA]</scope>
    <source>
        <strain evidence="5 6">CC-FR2-10</strain>
    </source>
</reference>
<dbReference type="InterPro" id="IPR050245">
    <property type="entry name" value="PrsA_foldase"/>
</dbReference>
<dbReference type="PROSITE" id="PS50198">
    <property type="entry name" value="PPIC_PPIASE_2"/>
    <property type="match status" value="1"/>
</dbReference>
<feature type="chain" id="PRO_5011222682" evidence="3">
    <location>
        <begin position="18"/>
        <end position="342"/>
    </location>
</feature>
<dbReference type="Gene3D" id="3.10.50.40">
    <property type="match status" value="1"/>
</dbReference>
<dbReference type="PROSITE" id="PS01096">
    <property type="entry name" value="PPIC_PPIASE_1"/>
    <property type="match status" value="1"/>
</dbReference>
<evidence type="ECO:0000313" key="6">
    <source>
        <dbReference type="Proteomes" id="UP000259030"/>
    </source>
</evidence>
<dbReference type="PANTHER" id="PTHR47245">
    <property type="entry name" value="PEPTIDYLPROLYL ISOMERASE"/>
    <property type="match status" value="1"/>
</dbReference>
<dbReference type="Pfam" id="PF13616">
    <property type="entry name" value="Rotamase_3"/>
    <property type="match status" value="1"/>
</dbReference>
<evidence type="ECO:0000313" key="5">
    <source>
        <dbReference type="EMBL" id="ASN82094.1"/>
    </source>
</evidence>
<dbReference type="InterPro" id="IPR000297">
    <property type="entry name" value="PPIase_PpiC"/>
</dbReference>
<keyword evidence="3" id="KW-0732">Signal</keyword>
<evidence type="ECO:0000256" key="3">
    <source>
        <dbReference type="SAM" id="SignalP"/>
    </source>
</evidence>
<evidence type="ECO:0000259" key="4">
    <source>
        <dbReference type="PROSITE" id="PS50198"/>
    </source>
</evidence>
<keyword evidence="1 5" id="KW-0413">Isomerase</keyword>
<feature type="signal peptide" evidence="3">
    <location>
        <begin position="1"/>
        <end position="17"/>
    </location>
</feature>
<dbReference type="EMBL" id="CP021081">
    <property type="protein sequence ID" value="ASN82094.1"/>
    <property type="molecule type" value="Genomic_DNA"/>
</dbReference>
<organism evidence="5 6">
    <name type="scientific">Deinococcus ficus</name>
    <dbReference type="NCBI Taxonomy" id="317577"/>
    <lineage>
        <taxon>Bacteria</taxon>
        <taxon>Thermotogati</taxon>
        <taxon>Deinococcota</taxon>
        <taxon>Deinococci</taxon>
        <taxon>Deinococcales</taxon>
        <taxon>Deinococcaceae</taxon>
        <taxon>Deinococcus</taxon>
    </lineage>
</organism>
<dbReference type="SUPFAM" id="SSF109998">
    <property type="entry name" value="Triger factor/SurA peptide-binding domain-like"/>
    <property type="match status" value="1"/>
</dbReference>